<gene>
    <name evidence="2" type="ORF">KFK09_016629</name>
</gene>
<evidence type="ECO:0000256" key="1">
    <source>
        <dbReference type="SAM" id="MobiDB-lite"/>
    </source>
</evidence>
<feature type="region of interest" description="Disordered" evidence="1">
    <location>
        <begin position="387"/>
        <end position="465"/>
    </location>
</feature>
<sequence length="465" mass="52412">MAAEDTFSSASAALCCISLPPPPSLRRLWSTFSEPTRPIVSTRRGQPFLSQPAYGAPWATLQGGLVGEAEATSSQIVGKDLDPAEAVAWELFTPLHRVLLVAIIAIASAETRRSQRISQLQRTVEIRDVALKSIQAKLDNLCEQMRFIKDQFPTPGCRFLQDNEHFIIGEMTEANEDKFCHRLNPDSGIVPLCSSQSIKTKDVYMNEMSKGRLSMNNHEIASELEERRMSDLSDFCCSVASSADFQPVELSTLAAEQELYNLRNECEEKDANIKELTATAHASSVTFSKRIAELEEVIRRKNMITTKLRKDMIFLEQQISKLSRLRRQSSPSSFSVISTTKQLPRMTENILYDMSSTSSSSSDRDSPDRDRVNQILLRSMEHSRQVSAVPLSSFVSKEQRPISPLKENRMSRKVEANTTVRQSQFEANPVVRQRKLVSPSMDNKKARRKSLKEDKNMKTSQKKAD</sequence>
<name>A0A8T3B044_DENNO</name>
<dbReference type="AlphaFoldDB" id="A0A8T3B044"/>
<feature type="compositionally biased region" description="Polar residues" evidence="1">
    <location>
        <begin position="416"/>
        <end position="426"/>
    </location>
</feature>
<comment type="caution">
    <text evidence="2">The sequence shown here is derived from an EMBL/GenBank/DDBJ whole genome shotgun (WGS) entry which is preliminary data.</text>
</comment>
<feature type="compositionally biased region" description="Basic and acidic residues" evidence="1">
    <location>
        <begin position="451"/>
        <end position="465"/>
    </location>
</feature>
<dbReference type="Proteomes" id="UP000829196">
    <property type="component" value="Unassembled WGS sequence"/>
</dbReference>
<feature type="compositionally biased region" description="Basic and acidic residues" evidence="1">
    <location>
        <begin position="406"/>
        <end position="415"/>
    </location>
</feature>
<proteinExistence type="predicted"/>
<evidence type="ECO:0000313" key="2">
    <source>
        <dbReference type="EMBL" id="KAI0501684.1"/>
    </source>
</evidence>
<dbReference type="PANTHER" id="PTHR35507:SF1">
    <property type="entry name" value="TMF_TATA_BD DOMAIN-CONTAINING PROTEIN"/>
    <property type="match status" value="1"/>
</dbReference>
<protein>
    <submittedName>
        <fullName evidence="2">Uncharacterized protein</fullName>
    </submittedName>
</protein>
<reference evidence="2" key="1">
    <citation type="journal article" date="2022" name="Front. Genet.">
        <title>Chromosome-Scale Assembly of the Dendrobium nobile Genome Provides Insights Into the Molecular Mechanism of the Biosynthesis of the Medicinal Active Ingredient of Dendrobium.</title>
        <authorList>
            <person name="Xu Q."/>
            <person name="Niu S.-C."/>
            <person name="Li K.-L."/>
            <person name="Zheng P.-J."/>
            <person name="Zhang X.-J."/>
            <person name="Jia Y."/>
            <person name="Liu Y."/>
            <person name="Niu Y.-X."/>
            <person name="Yu L.-H."/>
            <person name="Chen D.-F."/>
            <person name="Zhang G.-Q."/>
        </authorList>
    </citation>
    <scope>NUCLEOTIDE SEQUENCE</scope>
    <source>
        <tissue evidence="2">Leaf</tissue>
    </source>
</reference>
<dbReference type="SMR" id="A0A8T3B044"/>
<dbReference type="PANTHER" id="PTHR35507">
    <property type="entry name" value="OS09G0488600 PROTEIN"/>
    <property type="match status" value="1"/>
</dbReference>
<organism evidence="2 3">
    <name type="scientific">Dendrobium nobile</name>
    <name type="common">Orchid</name>
    <dbReference type="NCBI Taxonomy" id="94219"/>
    <lineage>
        <taxon>Eukaryota</taxon>
        <taxon>Viridiplantae</taxon>
        <taxon>Streptophyta</taxon>
        <taxon>Embryophyta</taxon>
        <taxon>Tracheophyta</taxon>
        <taxon>Spermatophyta</taxon>
        <taxon>Magnoliopsida</taxon>
        <taxon>Liliopsida</taxon>
        <taxon>Asparagales</taxon>
        <taxon>Orchidaceae</taxon>
        <taxon>Epidendroideae</taxon>
        <taxon>Malaxideae</taxon>
        <taxon>Dendrobiinae</taxon>
        <taxon>Dendrobium</taxon>
    </lineage>
</organism>
<evidence type="ECO:0000313" key="3">
    <source>
        <dbReference type="Proteomes" id="UP000829196"/>
    </source>
</evidence>
<dbReference type="OrthoDB" id="1894403at2759"/>
<accession>A0A8T3B044</accession>
<dbReference type="EMBL" id="JAGYWB010000012">
    <property type="protein sequence ID" value="KAI0501684.1"/>
    <property type="molecule type" value="Genomic_DNA"/>
</dbReference>
<keyword evidence="3" id="KW-1185">Reference proteome</keyword>